<dbReference type="Proteomes" id="UP000095591">
    <property type="component" value="Unassembled WGS sequence"/>
</dbReference>
<reference evidence="1 2" key="1">
    <citation type="submission" date="2015-09" db="EMBL/GenBank/DDBJ databases">
        <authorList>
            <consortium name="Pathogen Informatics"/>
        </authorList>
    </citation>
    <scope>NUCLEOTIDE SEQUENCE [LARGE SCALE GENOMIC DNA]</scope>
    <source>
        <strain evidence="1 2">2789STDY5608872</strain>
    </source>
</reference>
<evidence type="ECO:0000313" key="2">
    <source>
        <dbReference type="Proteomes" id="UP000095591"/>
    </source>
</evidence>
<name>A0A173RBG7_PARDI</name>
<accession>A0A173RBG7</accession>
<gene>
    <name evidence="1" type="ORF">ERS852429_00386</name>
</gene>
<sequence>MNRKIEVIENKEVGRKKMSLSYAERDNFQNDG</sequence>
<dbReference type="AlphaFoldDB" id="A0A173RBG7"/>
<dbReference type="EMBL" id="CYXP01000001">
    <property type="protein sequence ID" value="CUM75192.1"/>
    <property type="molecule type" value="Genomic_DNA"/>
</dbReference>
<organism evidence="1 2">
    <name type="scientific">Parabacteroides distasonis</name>
    <dbReference type="NCBI Taxonomy" id="823"/>
    <lineage>
        <taxon>Bacteria</taxon>
        <taxon>Pseudomonadati</taxon>
        <taxon>Bacteroidota</taxon>
        <taxon>Bacteroidia</taxon>
        <taxon>Bacteroidales</taxon>
        <taxon>Tannerellaceae</taxon>
        <taxon>Parabacteroides</taxon>
    </lineage>
</organism>
<proteinExistence type="predicted"/>
<protein>
    <submittedName>
        <fullName evidence="1">Uncharacterized protein</fullName>
    </submittedName>
</protein>
<evidence type="ECO:0000313" key="1">
    <source>
        <dbReference type="EMBL" id="CUM75192.1"/>
    </source>
</evidence>